<feature type="transmembrane region" description="Helical" evidence="1">
    <location>
        <begin position="87"/>
        <end position="111"/>
    </location>
</feature>
<sequence>MVGFSTSRWLVHVDENATGTISEYSKGILMVCQHLYQQHNIDQYLTMNEIISSNNYINTNFYKCYNRLHKWHNPSINGPEILDYHKLLIVTSFSCILIAITSLLITQFVNTERSYDKIQFSKCIVNCLLAANIITCILALTTLTLFFGFERLQNIIDYGYSFWSFVAGTCCIFLCCILIGVFRIDVEFEFRRY</sequence>
<dbReference type="EMBL" id="CAJNXB010000069">
    <property type="protein sequence ID" value="CAF3017964.1"/>
    <property type="molecule type" value="Genomic_DNA"/>
</dbReference>
<dbReference type="EMBL" id="CAJOBO010002054">
    <property type="protein sequence ID" value="CAF4427980.1"/>
    <property type="molecule type" value="Genomic_DNA"/>
</dbReference>
<keyword evidence="9" id="KW-1185">Reference proteome</keyword>
<keyword evidence="1" id="KW-0472">Membrane</keyword>
<feature type="transmembrane region" description="Helical" evidence="1">
    <location>
        <begin position="160"/>
        <end position="182"/>
    </location>
</feature>
<dbReference type="Proteomes" id="UP000663865">
    <property type="component" value="Unassembled WGS sequence"/>
</dbReference>
<keyword evidence="1" id="KW-0812">Transmembrane</keyword>
<dbReference type="Proteomes" id="UP000663833">
    <property type="component" value="Unassembled WGS sequence"/>
</dbReference>
<evidence type="ECO:0000313" key="4">
    <source>
        <dbReference type="EMBL" id="CAF3564618.1"/>
    </source>
</evidence>
<evidence type="ECO:0000313" key="2">
    <source>
        <dbReference type="EMBL" id="CAF3017964.1"/>
    </source>
</evidence>
<dbReference type="Proteomes" id="UP000663825">
    <property type="component" value="Unassembled WGS sequence"/>
</dbReference>
<dbReference type="EMBL" id="CAJOBR010006304">
    <property type="protein sequence ID" value="CAF4841163.1"/>
    <property type="molecule type" value="Genomic_DNA"/>
</dbReference>
<protein>
    <submittedName>
        <fullName evidence="6">Uncharacterized protein</fullName>
    </submittedName>
</protein>
<feature type="transmembrane region" description="Helical" evidence="1">
    <location>
        <begin position="123"/>
        <end position="148"/>
    </location>
</feature>
<dbReference type="Proteomes" id="UP000663851">
    <property type="component" value="Unassembled WGS sequence"/>
</dbReference>
<dbReference type="Proteomes" id="UP000663872">
    <property type="component" value="Unassembled WGS sequence"/>
</dbReference>
<evidence type="ECO:0000313" key="6">
    <source>
        <dbReference type="EMBL" id="CAF4328781.1"/>
    </source>
</evidence>
<evidence type="ECO:0000313" key="9">
    <source>
        <dbReference type="Proteomes" id="UP000663873"/>
    </source>
</evidence>
<proteinExistence type="predicted"/>
<dbReference type="EMBL" id="CAJNYV010003402">
    <property type="protein sequence ID" value="CAF3564618.1"/>
    <property type="molecule type" value="Genomic_DNA"/>
</dbReference>
<evidence type="ECO:0000313" key="3">
    <source>
        <dbReference type="EMBL" id="CAF3217405.1"/>
    </source>
</evidence>
<comment type="caution">
    <text evidence="6">The sequence shown here is derived from an EMBL/GenBank/DDBJ whole genome shotgun (WGS) entry which is preliminary data.</text>
</comment>
<dbReference type="OrthoDB" id="10015889at2759"/>
<evidence type="ECO:0000313" key="5">
    <source>
        <dbReference type="EMBL" id="CAF3686746.1"/>
    </source>
</evidence>
<dbReference type="Proteomes" id="UP000663873">
    <property type="component" value="Unassembled WGS sequence"/>
</dbReference>
<dbReference type="Proteomes" id="UP000663848">
    <property type="component" value="Unassembled WGS sequence"/>
</dbReference>
<dbReference type="AlphaFoldDB" id="A0A820JKS7"/>
<dbReference type="EMBL" id="CAJNYD010000117">
    <property type="protein sequence ID" value="CAF3217405.1"/>
    <property type="molecule type" value="Genomic_DNA"/>
</dbReference>
<reference evidence="6" key="1">
    <citation type="submission" date="2021-02" db="EMBL/GenBank/DDBJ databases">
        <authorList>
            <person name="Nowell W R."/>
        </authorList>
    </citation>
    <scope>NUCLEOTIDE SEQUENCE</scope>
</reference>
<evidence type="ECO:0000256" key="1">
    <source>
        <dbReference type="SAM" id="Phobius"/>
    </source>
</evidence>
<name>A0A820JKS7_9BILA</name>
<gene>
    <name evidence="5" type="ORF">GRG538_LOCUS27406</name>
    <name evidence="7" type="ORF">HFQ381_LOCUS22110</name>
    <name evidence="4" type="ORF">KIK155_LOCUS19121</name>
    <name evidence="3" type="ORF">LUA448_LOCUS3082</name>
    <name evidence="8" type="ORF">QYT958_LOCUS26436</name>
    <name evidence="2" type="ORF">TIS948_LOCUS2294</name>
    <name evidence="6" type="ORF">UJA718_LOCUS14354</name>
</gene>
<keyword evidence="1" id="KW-1133">Transmembrane helix</keyword>
<dbReference type="EMBL" id="CAJOBP010002016">
    <property type="protein sequence ID" value="CAF4328781.1"/>
    <property type="molecule type" value="Genomic_DNA"/>
</dbReference>
<evidence type="ECO:0000313" key="7">
    <source>
        <dbReference type="EMBL" id="CAF4427980.1"/>
    </source>
</evidence>
<organism evidence="6 9">
    <name type="scientific">Rotaria socialis</name>
    <dbReference type="NCBI Taxonomy" id="392032"/>
    <lineage>
        <taxon>Eukaryota</taxon>
        <taxon>Metazoa</taxon>
        <taxon>Spiralia</taxon>
        <taxon>Gnathifera</taxon>
        <taxon>Rotifera</taxon>
        <taxon>Eurotatoria</taxon>
        <taxon>Bdelloidea</taxon>
        <taxon>Philodinida</taxon>
        <taxon>Philodinidae</taxon>
        <taxon>Rotaria</taxon>
    </lineage>
</organism>
<evidence type="ECO:0000313" key="8">
    <source>
        <dbReference type="EMBL" id="CAF4841163.1"/>
    </source>
</evidence>
<dbReference type="EMBL" id="CAJNYT010004751">
    <property type="protein sequence ID" value="CAF3686746.1"/>
    <property type="molecule type" value="Genomic_DNA"/>
</dbReference>
<accession>A0A820JKS7</accession>